<dbReference type="Proteomes" id="UP001156882">
    <property type="component" value="Unassembled WGS sequence"/>
</dbReference>
<dbReference type="RefSeq" id="WP_284314046.1">
    <property type="nucleotide sequence ID" value="NZ_BSPC01000038.1"/>
</dbReference>
<organism evidence="2 3">
    <name type="scientific">Labrys miyagiensis</name>
    <dbReference type="NCBI Taxonomy" id="346912"/>
    <lineage>
        <taxon>Bacteria</taxon>
        <taxon>Pseudomonadati</taxon>
        <taxon>Pseudomonadota</taxon>
        <taxon>Alphaproteobacteria</taxon>
        <taxon>Hyphomicrobiales</taxon>
        <taxon>Xanthobacteraceae</taxon>
        <taxon>Labrys</taxon>
    </lineage>
</organism>
<evidence type="ECO:0000256" key="1">
    <source>
        <dbReference type="SAM" id="MobiDB-lite"/>
    </source>
</evidence>
<feature type="region of interest" description="Disordered" evidence="1">
    <location>
        <begin position="1"/>
        <end position="29"/>
    </location>
</feature>
<proteinExistence type="predicted"/>
<keyword evidence="3" id="KW-1185">Reference proteome</keyword>
<accession>A0ABQ6CKU3</accession>
<dbReference type="EMBL" id="BSPC01000038">
    <property type="protein sequence ID" value="GLS20972.1"/>
    <property type="molecule type" value="Genomic_DNA"/>
</dbReference>
<protein>
    <submittedName>
        <fullName evidence="2">Uncharacterized protein</fullName>
    </submittedName>
</protein>
<name>A0ABQ6CKU3_9HYPH</name>
<gene>
    <name evidence="2" type="ORF">GCM10007874_39890</name>
</gene>
<sequence length="93" mass="10498">MDLESRLHEPATVLSWSDPENTTTKPDSRRFVRLDDAVRWIMQGATVEERGNASITMDFDHLVVPNERIAELYARMQEAGANTHAKVDASRGD</sequence>
<feature type="compositionally biased region" description="Polar residues" evidence="1">
    <location>
        <begin position="14"/>
        <end position="25"/>
    </location>
</feature>
<evidence type="ECO:0000313" key="2">
    <source>
        <dbReference type="EMBL" id="GLS20972.1"/>
    </source>
</evidence>
<comment type="caution">
    <text evidence="2">The sequence shown here is derived from an EMBL/GenBank/DDBJ whole genome shotgun (WGS) entry which is preliminary data.</text>
</comment>
<evidence type="ECO:0000313" key="3">
    <source>
        <dbReference type="Proteomes" id="UP001156882"/>
    </source>
</evidence>
<reference evidence="3" key="1">
    <citation type="journal article" date="2019" name="Int. J. Syst. Evol. Microbiol.">
        <title>The Global Catalogue of Microorganisms (GCM) 10K type strain sequencing project: providing services to taxonomists for standard genome sequencing and annotation.</title>
        <authorList>
            <consortium name="The Broad Institute Genomics Platform"/>
            <consortium name="The Broad Institute Genome Sequencing Center for Infectious Disease"/>
            <person name="Wu L."/>
            <person name="Ma J."/>
        </authorList>
    </citation>
    <scope>NUCLEOTIDE SEQUENCE [LARGE SCALE GENOMIC DNA]</scope>
    <source>
        <strain evidence="3">NBRC 101365</strain>
    </source>
</reference>